<evidence type="ECO:0000313" key="4">
    <source>
        <dbReference type="Proteomes" id="UP001458880"/>
    </source>
</evidence>
<protein>
    <submittedName>
        <fullName evidence="3">Uncharacterized protein</fullName>
    </submittedName>
</protein>
<keyword evidence="4" id="KW-1185">Reference proteome</keyword>
<name>A0AAW1KGQ3_POPJA</name>
<evidence type="ECO:0000256" key="1">
    <source>
        <dbReference type="SAM" id="MobiDB-lite"/>
    </source>
</evidence>
<proteinExistence type="predicted"/>
<comment type="caution">
    <text evidence="3">The sequence shown here is derived from an EMBL/GenBank/DDBJ whole genome shotgun (WGS) entry which is preliminary data.</text>
</comment>
<dbReference type="Proteomes" id="UP001458880">
    <property type="component" value="Unassembled WGS sequence"/>
</dbReference>
<accession>A0AAW1KGQ3</accession>
<dbReference type="AlphaFoldDB" id="A0AAW1KGQ3"/>
<gene>
    <name evidence="3" type="ORF">QE152_g23161</name>
</gene>
<evidence type="ECO:0000313" key="3">
    <source>
        <dbReference type="EMBL" id="KAK9718558.1"/>
    </source>
</evidence>
<sequence length="119" mass="13698">MGVVLKSSINVLVTLIAIQFLNLESEANPIDTKLSTPKPEILENAELQPESASPSLAAPEENDEAMEADSAMVFRPLFVYRKQQAQRRRIYENRPNLNRRTYYPTVYYPYGYPTYGYPY</sequence>
<keyword evidence="2" id="KW-0732">Signal</keyword>
<dbReference type="EMBL" id="JASPKY010000227">
    <property type="protein sequence ID" value="KAK9718559.1"/>
    <property type="molecule type" value="Genomic_DNA"/>
</dbReference>
<dbReference type="EMBL" id="JASPKY010000227">
    <property type="protein sequence ID" value="KAK9718558.1"/>
    <property type="molecule type" value="Genomic_DNA"/>
</dbReference>
<reference evidence="3" key="1">
    <citation type="submission" date="2023-05" db="EMBL/GenBank/DDBJ databases">
        <authorList>
            <person name="Nardi F."/>
            <person name="Carapelli A."/>
            <person name="Cucini C."/>
        </authorList>
    </citation>
    <scope>NUCLEOTIDE SEQUENCE</scope>
    <source>
        <strain evidence="3">DMR45628</strain>
        <tissue evidence="3">Testes</tissue>
    </source>
</reference>
<evidence type="ECO:0000256" key="2">
    <source>
        <dbReference type="SAM" id="SignalP"/>
    </source>
</evidence>
<feature type="chain" id="PRO_5044717886" evidence="2">
    <location>
        <begin position="28"/>
        <end position="119"/>
    </location>
</feature>
<feature type="region of interest" description="Disordered" evidence="1">
    <location>
        <begin position="45"/>
        <end position="65"/>
    </location>
</feature>
<reference evidence="3 4" key="2">
    <citation type="journal article" date="2024" name="BMC Genomics">
        <title>De novo assembly and annotation of Popillia japonica's genome with initial clues to its potential as an invasive pest.</title>
        <authorList>
            <person name="Cucini C."/>
            <person name="Boschi S."/>
            <person name="Funari R."/>
            <person name="Cardaioli E."/>
            <person name="Iannotti N."/>
            <person name="Marturano G."/>
            <person name="Paoli F."/>
            <person name="Bruttini M."/>
            <person name="Carapelli A."/>
            <person name="Frati F."/>
            <person name="Nardi F."/>
        </authorList>
    </citation>
    <scope>NUCLEOTIDE SEQUENCE [LARGE SCALE GENOMIC DNA]</scope>
    <source>
        <strain evidence="3">DMR45628</strain>
    </source>
</reference>
<feature type="signal peptide" evidence="2">
    <location>
        <begin position="1"/>
        <end position="27"/>
    </location>
</feature>
<organism evidence="3 4">
    <name type="scientific">Popillia japonica</name>
    <name type="common">Japanese beetle</name>
    <dbReference type="NCBI Taxonomy" id="7064"/>
    <lineage>
        <taxon>Eukaryota</taxon>
        <taxon>Metazoa</taxon>
        <taxon>Ecdysozoa</taxon>
        <taxon>Arthropoda</taxon>
        <taxon>Hexapoda</taxon>
        <taxon>Insecta</taxon>
        <taxon>Pterygota</taxon>
        <taxon>Neoptera</taxon>
        <taxon>Endopterygota</taxon>
        <taxon>Coleoptera</taxon>
        <taxon>Polyphaga</taxon>
        <taxon>Scarabaeiformia</taxon>
        <taxon>Scarabaeidae</taxon>
        <taxon>Rutelinae</taxon>
        <taxon>Popillia</taxon>
    </lineage>
</organism>